<dbReference type="EMBL" id="APWK03000237">
    <property type="protein sequence ID" value="PHH49229.1"/>
    <property type="molecule type" value="Genomic_DNA"/>
</dbReference>
<comment type="caution">
    <text evidence="1">The sequence shown here is derived from an EMBL/GenBank/DDBJ whole genome shotgun (WGS) entry which is preliminary data.</text>
</comment>
<evidence type="ECO:0000313" key="2">
    <source>
        <dbReference type="Proteomes" id="UP000222788"/>
    </source>
</evidence>
<organism evidence="1 2">
    <name type="scientific">Ceratocystis fimbriata CBS 114723</name>
    <dbReference type="NCBI Taxonomy" id="1035309"/>
    <lineage>
        <taxon>Eukaryota</taxon>
        <taxon>Fungi</taxon>
        <taxon>Dikarya</taxon>
        <taxon>Ascomycota</taxon>
        <taxon>Pezizomycotina</taxon>
        <taxon>Sordariomycetes</taxon>
        <taxon>Hypocreomycetidae</taxon>
        <taxon>Microascales</taxon>
        <taxon>Ceratocystidaceae</taxon>
        <taxon>Ceratocystis</taxon>
    </lineage>
</organism>
<evidence type="ECO:0000313" key="1">
    <source>
        <dbReference type="EMBL" id="PHH49229.1"/>
    </source>
</evidence>
<accession>A0A2C5W082</accession>
<dbReference type="AlphaFoldDB" id="A0A2C5W082"/>
<protein>
    <submittedName>
        <fullName evidence="1">Uncharacterized protein</fullName>
    </submittedName>
</protein>
<reference evidence="1 2" key="2">
    <citation type="journal article" date="2013" name="IMA Fungus">
        <title>IMA Genome-F 1: Ceratocystis fimbriata: Draft nuclear genome sequence for the plant pathogen, Ceratocystis fimbriata.</title>
        <authorList>
            <person name="Wilken P.M."/>
            <person name="Steenkamp E.T."/>
            <person name="Wingfield M.J."/>
            <person name="de Beer Z.W."/>
            <person name="Wingfield B.D."/>
        </authorList>
    </citation>
    <scope>NUCLEOTIDE SEQUENCE [LARGE SCALE GENOMIC DNA]</scope>
    <source>
        <strain evidence="1 2">CBS 114723</strain>
    </source>
</reference>
<sequence length="110" mass="11836">MEPSNNSRDASRPLGLMAVLAIKSPTSSISSSGSGCAGPMGIEDLLLFSLSRWPKSCIESLTRWTMALARVVRLDFCVEETVVVVVASRELTESLESPELAESTESMTAR</sequence>
<name>A0A2C5W082_9PEZI</name>
<reference evidence="1 2" key="1">
    <citation type="journal article" date="2013" name="Fungal Biol.">
        <title>Analysis of microsatellite markers in the genome of the plant pathogen Ceratocystis fimbriata.</title>
        <authorList>
            <person name="Simpson M.C."/>
            <person name="Wilken P.M."/>
            <person name="Coetzee M.P."/>
            <person name="Wingfield M.J."/>
            <person name="Wingfield B.D."/>
        </authorList>
    </citation>
    <scope>NUCLEOTIDE SEQUENCE [LARGE SCALE GENOMIC DNA]</scope>
    <source>
        <strain evidence="1 2">CBS 114723</strain>
    </source>
</reference>
<keyword evidence="2" id="KW-1185">Reference proteome</keyword>
<gene>
    <name evidence="1" type="ORF">CFIMG_006494RA</name>
</gene>
<proteinExistence type="predicted"/>
<dbReference type="Proteomes" id="UP000222788">
    <property type="component" value="Unassembled WGS sequence"/>
</dbReference>